<feature type="region of interest" description="Disordered" evidence="1">
    <location>
        <begin position="1"/>
        <end position="32"/>
    </location>
</feature>
<evidence type="ECO:0000256" key="1">
    <source>
        <dbReference type="SAM" id="MobiDB-lite"/>
    </source>
</evidence>
<feature type="transmembrane region" description="Helical" evidence="2">
    <location>
        <begin position="245"/>
        <end position="265"/>
    </location>
</feature>
<gene>
    <name evidence="3" type="ORF">IWZ03DRAFT_170405</name>
</gene>
<name>A0ABR1KLI6_9PEZI</name>
<evidence type="ECO:0000313" key="4">
    <source>
        <dbReference type="Proteomes" id="UP001363622"/>
    </source>
</evidence>
<sequence length="296" mass="32439">MPQLCAGAPHSASSNTYPLSSPHHSRPRHHFPLVANSPTRSALVELKRSRVDASSLATSAFRLLARSLVGVVVRKHLPVWPHRTSSSTTALPPASLPLLSQTRSRPAPRPLFPVCTHARRRLVLVSPRRPPAATGLSHANQLASQPAGASVCLSVCLQLTPLPALPTFVSYAWHGMVWYGARDKARRRNEMRSDEMGMKRSLTALLSRLAALRFSAWHCSALVELCRARSPSRSRCTVVRYGGRCGFWHVLAFCVFCLFRVVSASCSSSPPLTHCVLFGSLGFTLVFLLPFERYGG</sequence>
<proteinExistence type="predicted"/>
<comment type="caution">
    <text evidence="3">The sequence shown here is derived from an EMBL/GenBank/DDBJ whole genome shotgun (WGS) entry which is preliminary data.</text>
</comment>
<keyword evidence="2" id="KW-0472">Membrane</keyword>
<keyword evidence="4" id="KW-1185">Reference proteome</keyword>
<dbReference type="EMBL" id="JBBPHU010000005">
    <property type="protein sequence ID" value="KAK7517361.1"/>
    <property type="molecule type" value="Genomic_DNA"/>
</dbReference>
<keyword evidence="2" id="KW-1133">Transmembrane helix</keyword>
<evidence type="ECO:0000313" key="3">
    <source>
        <dbReference type="EMBL" id="KAK7517361.1"/>
    </source>
</evidence>
<accession>A0ABR1KLI6</accession>
<reference evidence="3 4" key="1">
    <citation type="submission" date="2024-04" db="EMBL/GenBank/DDBJ databases">
        <title>Phyllosticta paracitricarpa is synonymous to the EU quarantine fungus P. citricarpa based on phylogenomic analyses.</title>
        <authorList>
            <consortium name="Lawrence Berkeley National Laboratory"/>
            <person name="Van Ingen-Buijs V.A."/>
            <person name="Van Westerhoven A.C."/>
            <person name="Haridas S."/>
            <person name="Skiadas P."/>
            <person name="Martin F."/>
            <person name="Groenewald J.Z."/>
            <person name="Crous P.W."/>
            <person name="Seidl M.F."/>
        </authorList>
    </citation>
    <scope>NUCLEOTIDE SEQUENCE [LARGE SCALE GENOMIC DNA]</scope>
    <source>
        <strain evidence="3 4">CBS 123371</strain>
    </source>
</reference>
<feature type="compositionally biased region" description="Low complexity" evidence="1">
    <location>
        <begin position="84"/>
        <end position="100"/>
    </location>
</feature>
<evidence type="ECO:0000256" key="2">
    <source>
        <dbReference type="SAM" id="Phobius"/>
    </source>
</evidence>
<protein>
    <submittedName>
        <fullName evidence="3">Uncharacterized protein</fullName>
    </submittedName>
</protein>
<organism evidence="3 4">
    <name type="scientific">Phyllosticta citriasiana</name>
    <dbReference type="NCBI Taxonomy" id="595635"/>
    <lineage>
        <taxon>Eukaryota</taxon>
        <taxon>Fungi</taxon>
        <taxon>Dikarya</taxon>
        <taxon>Ascomycota</taxon>
        <taxon>Pezizomycotina</taxon>
        <taxon>Dothideomycetes</taxon>
        <taxon>Dothideomycetes incertae sedis</taxon>
        <taxon>Botryosphaeriales</taxon>
        <taxon>Phyllostictaceae</taxon>
        <taxon>Phyllosticta</taxon>
    </lineage>
</organism>
<feature type="region of interest" description="Disordered" evidence="1">
    <location>
        <begin position="82"/>
        <end position="104"/>
    </location>
</feature>
<feature type="transmembrane region" description="Helical" evidence="2">
    <location>
        <begin position="162"/>
        <end position="181"/>
    </location>
</feature>
<dbReference type="Proteomes" id="UP001363622">
    <property type="component" value="Unassembled WGS sequence"/>
</dbReference>
<keyword evidence="2" id="KW-0812">Transmembrane</keyword>
<feature type="transmembrane region" description="Helical" evidence="2">
    <location>
        <begin position="271"/>
        <end position="291"/>
    </location>
</feature>